<name>A0A7D5T2E9_9EURY</name>
<organism evidence="3 4">
    <name type="scientific">Halosimplex pelagicum</name>
    <dbReference type="NCBI Taxonomy" id="869886"/>
    <lineage>
        <taxon>Archaea</taxon>
        <taxon>Methanobacteriati</taxon>
        <taxon>Methanobacteriota</taxon>
        <taxon>Stenosarchaea group</taxon>
        <taxon>Halobacteria</taxon>
        <taxon>Halobacteriales</taxon>
        <taxon>Haloarculaceae</taxon>
        <taxon>Halosimplex</taxon>
    </lineage>
</organism>
<dbReference type="OrthoDB" id="242409at2157"/>
<evidence type="ECO:0000256" key="1">
    <source>
        <dbReference type="SAM" id="MobiDB-lite"/>
    </source>
</evidence>
<protein>
    <submittedName>
        <fullName evidence="3">Uncharacterized protein</fullName>
    </submittedName>
</protein>
<accession>A0A7D5T2E9</accession>
<sequence length="94" mass="9778">MDDAASADDIAALGRTIRRCTAVLVVAVGIHLMAVTPREGGWGLLLATVAGFYLFASVTYVDGDDSVADDDGRGDGTDDAERDERTEARSDTGG</sequence>
<proteinExistence type="predicted"/>
<keyword evidence="2" id="KW-0472">Membrane</keyword>
<dbReference type="RefSeq" id="WP_179920921.1">
    <property type="nucleotide sequence ID" value="NZ_CP058909.1"/>
</dbReference>
<keyword evidence="2" id="KW-0812">Transmembrane</keyword>
<dbReference type="KEGG" id="hpel:HZS54_05420"/>
<feature type="transmembrane region" description="Helical" evidence="2">
    <location>
        <begin position="42"/>
        <end position="61"/>
    </location>
</feature>
<keyword evidence="4" id="KW-1185">Reference proteome</keyword>
<dbReference type="AlphaFoldDB" id="A0A7D5T2E9"/>
<evidence type="ECO:0000313" key="4">
    <source>
        <dbReference type="Proteomes" id="UP000509346"/>
    </source>
</evidence>
<evidence type="ECO:0000256" key="2">
    <source>
        <dbReference type="SAM" id="Phobius"/>
    </source>
</evidence>
<feature type="region of interest" description="Disordered" evidence="1">
    <location>
        <begin position="63"/>
        <end position="94"/>
    </location>
</feature>
<keyword evidence="2" id="KW-1133">Transmembrane helix</keyword>
<evidence type="ECO:0000313" key="3">
    <source>
        <dbReference type="EMBL" id="QLH81111.1"/>
    </source>
</evidence>
<feature type="transmembrane region" description="Helical" evidence="2">
    <location>
        <begin position="16"/>
        <end position="35"/>
    </location>
</feature>
<dbReference type="EMBL" id="CP058909">
    <property type="protein sequence ID" value="QLH81111.1"/>
    <property type="molecule type" value="Genomic_DNA"/>
</dbReference>
<reference evidence="3 4" key="1">
    <citation type="submission" date="2020-07" db="EMBL/GenBank/DDBJ databases">
        <title>Halosimplex litoreum sp. nov. and Halosimplex rubrum sp. nov., isolated from different salt environments.</title>
        <authorList>
            <person name="Cui H."/>
        </authorList>
    </citation>
    <scope>NUCLEOTIDE SEQUENCE [LARGE SCALE GENOMIC DNA]</scope>
    <source>
        <strain evidence="3 4">R2</strain>
    </source>
</reference>
<feature type="compositionally biased region" description="Basic and acidic residues" evidence="1">
    <location>
        <begin position="82"/>
        <end position="94"/>
    </location>
</feature>
<dbReference type="Proteomes" id="UP000509346">
    <property type="component" value="Chromosome"/>
</dbReference>
<dbReference type="GeneID" id="56082007"/>
<gene>
    <name evidence="3" type="ORF">HZS54_05420</name>
</gene>